<comment type="caution">
    <text evidence="2">The sequence shown here is derived from an EMBL/GenBank/DDBJ whole genome shotgun (WGS) entry which is preliminary data.</text>
</comment>
<gene>
    <name evidence="2" type="ORF">GK091_15825</name>
</gene>
<reference evidence="2 3" key="1">
    <citation type="submission" date="2020-02" db="EMBL/GenBank/DDBJ databases">
        <title>Draft genome sequence of two Spirosoma agri KCTC 52727 and Spirosoma terrae KCTC 52035.</title>
        <authorList>
            <person name="Rojas J."/>
            <person name="Ambika Manirajan B."/>
            <person name="Ratering S."/>
            <person name="Suarez C."/>
            <person name="Schnell S."/>
        </authorList>
    </citation>
    <scope>NUCLEOTIDE SEQUENCE [LARGE SCALE GENOMIC DNA]</scope>
    <source>
        <strain evidence="2 3">KCTC 52727</strain>
    </source>
</reference>
<dbReference type="SUPFAM" id="SSF54427">
    <property type="entry name" value="NTF2-like"/>
    <property type="match status" value="1"/>
</dbReference>
<organism evidence="2 3">
    <name type="scientific">Spirosoma agri</name>
    <dbReference type="NCBI Taxonomy" id="1987381"/>
    <lineage>
        <taxon>Bacteria</taxon>
        <taxon>Pseudomonadati</taxon>
        <taxon>Bacteroidota</taxon>
        <taxon>Cytophagia</taxon>
        <taxon>Cytophagales</taxon>
        <taxon>Cytophagaceae</taxon>
        <taxon>Spirosoma</taxon>
    </lineage>
</organism>
<dbReference type="EMBL" id="JAAGNZ010000001">
    <property type="protein sequence ID" value="NEU68360.1"/>
    <property type="molecule type" value="Genomic_DNA"/>
</dbReference>
<dbReference type="AlphaFoldDB" id="A0A6M0IJ87"/>
<dbReference type="RefSeq" id="WP_164040126.1">
    <property type="nucleotide sequence ID" value="NZ_JAAGNZ010000001.1"/>
</dbReference>
<dbReference type="Pfam" id="PF12680">
    <property type="entry name" value="SnoaL_2"/>
    <property type="match status" value="1"/>
</dbReference>
<accession>A0A6M0IJ87</accession>
<sequence>MPHPDHRLLLITAYAAFNARAIDETLATMHPEVDWPASWEGGRVTGHEAIRTYWLRQWEQLNPRVEPLHIVVDQEGQVIVDIHQVVHDKTGVLLVDEQIQHVYQLDDGLIRRMDIRRQ</sequence>
<dbReference type="Gene3D" id="3.10.450.50">
    <property type="match status" value="1"/>
</dbReference>
<protein>
    <submittedName>
        <fullName evidence="2">Nuclear transport factor 2 family protein</fullName>
    </submittedName>
</protein>
<feature type="domain" description="SnoaL-like" evidence="1">
    <location>
        <begin position="14"/>
        <end position="113"/>
    </location>
</feature>
<evidence type="ECO:0000313" key="3">
    <source>
        <dbReference type="Proteomes" id="UP000477386"/>
    </source>
</evidence>
<dbReference type="InterPro" id="IPR032710">
    <property type="entry name" value="NTF2-like_dom_sf"/>
</dbReference>
<dbReference type="Proteomes" id="UP000477386">
    <property type="component" value="Unassembled WGS sequence"/>
</dbReference>
<evidence type="ECO:0000259" key="1">
    <source>
        <dbReference type="Pfam" id="PF12680"/>
    </source>
</evidence>
<proteinExistence type="predicted"/>
<evidence type="ECO:0000313" key="2">
    <source>
        <dbReference type="EMBL" id="NEU68360.1"/>
    </source>
</evidence>
<keyword evidence="3" id="KW-1185">Reference proteome</keyword>
<dbReference type="InterPro" id="IPR037401">
    <property type="entry name" value="SnoaL-like"/>
</dbReference>
<name>A0A6M0IJ87_9BACT</name>